<feature type="domain" description="Glyoxalase/fosfomycin resistance/dioxygenase" evidence="1">
    <location>
        <begin position="18"/>
        <end position="130"/>
    </location>
</feature>
<dbReference type="Gene3D" id="3.10.180.10">
    <property type="entry name" value="2,3-Dihydroxybiphenyl 1,2-Dioxygenase, domain 1"/>
    <property type="match status" value="1"/>
</dbReference>
<gene>
    <name evidence="2" type="ORF">V8247_04825</name>
</gene>
<evidence type="ECO:0000259" key="1">
    <source>
        <dbReference type="Pfam" id="PF00903"/>
    </source>
</evidence>
<dbReference type="EMBL" id="CP146612">
    <property type="protein sequence ID" value="WWX26290.1"/>
    <property type="molecule type" value="Genomic_DNA"/>
</dbReference>
<dbReference type="InterPro" id="IPR004360">
    <property type="entry name" value="Glyas_Fos-R_dOase_dom"/>
</dbReference>
<protein>
    <submittedName>
        <fullName evidence="2">VOC family protein</fullName>
    </submittedName>
</protein>
<keyword evidence="3" id="KW-1185">Reference proteome</keyword>
<dbReference type="SUPFAM" id="SSF54593">
    <property type="entry name" value="Glyoxalase/Bleomycin resistance protein/Dihydroxybiphenyl dioxygenase"/>
    <property type="match status" value="1"/>
</dbReference>
<organism evidence="2 3">
    <name type="scientific">Candidatus Dehalogenimonas loeffleri</name>
    <dbReference type="NCBI Taxonomy" id="3127115"/>
    <lineage>
        <taxon>Bacteria</taxon>
        <taxon>Bacillati</taxon>
        <taxon>Chloroflexota</taxon>
        <taxon>Dehalococcoidia</taxon>
        <taxon>Dehalococcoidales</taxon>
        <taxon>Dehalococcoidaceae</taxon>
        <taxon>Dehalogenimonas</taxon>
    </lineage>
</organism>
<reference evidence="2 3" key="1">
    <citation type="submission" date="2024-03" db="EMBL/GenBank/DDBJ databases">
        <title>A Dehalogenimonas Isolated from Estuarine Sediments Dihaloeliminates Chlorinated Alkanes.</title>
        <authorList>
            <person name="Yang Y."/>
            <person name="Wang H."/>
        </authorList>
    </citation>
    <scope>NUCLEOTIDE SEQUENCE [LARGE SCALE GENOMIC DNA]</scope>
    <source>
        <strain evidence="2 3">W</strain>
    </source>
</reference>
<sequence length="142" mass="16047">MIIPPNIKVLFISGFGPIVQDSKASRDLYINTLGISFDEMESGYLHTAKLEGAKYFALWPISQAAFSCFGTDKWPEDIPAPQAWIEFDVENVETATQELRNQGYRLLVTARKEPWGQTVTRFLSPEGLLVGVVYTPWMRETS</sequence>
<dbReference type="InterPro" id="IPR029068">
    <property type="entry name" value="Glyas_Bleomycin-R_OHBP_Dase"/>
</dbReference>
<dbReference type="Pfam" id="PF00903">
    <property type="entry name" value="Glyoxalase"/>
    <property type="match status" value="1"/>
</dbReference>
<accession>A0ABZ2J5T4</accession>
<evidence type="ECO:0000313" key="2">
    <source>
        <dbReference type="EMBL" id="WWX26290.1"/>
    </source>
</evidence>
<name>A0ABZ2J5T4_9CHLR</name>
<evidence type="ECO:0000313" key="3">
    <source>
        <dbReference type="Proteomes" id="UP001375370"/>
    </source>
</evidence>
<dbReference type="Proteomes" id="UP001375370">
    <property type="component" value="Chromosome"/>
</dbReference>
<dbReference type="RefSeq" id="WP_338739315.1">
    <property type="nucleotide sequence ID" value="NZ_CP146612.1"/>
</dbReference>
<proteinExistence type="predicted"/>